<accession>A0A345YA33</accession>
<dbReference type="FunFam" id="3.90.226.10:FF:000029">
    <property type="entry name" value="Peptidase, S41 family"/>
    <property type="match status" value="1"/>
</dbReference>
<evidence type="ECO:0000256" key="1">
    <source>
        <dbReference type="ARBA" id="ARBA00009179"/>
    </source>
</evidence>
<dbReference type="GO" id="GO:0008236">
    <property type="term" value="F:serine-type peptidase activity"/>
    <property type="evidence" value="ECO:0007669"/>
    <property type="project" value="UniProtKB-KW"/>
</dbReference>
<dbReference type="GO" id="GO:0004175">
    <property type="term" value="F:endopeptidase activity"/>
    <property type="evidence" value="ECO:0007669"/>
    <property type="project" value="TreeGrafter"/>
</dbReference>
<dbReference type="PROSITE" id="PS50106">
    <property type="entry name" value="PDZ"/>
    <property type="match status" value="1"/>
</dbReference>
<dbReference type="Gene3D" id="3.30.750.44">
    <property type="match status" value="1"/>
</dbReference>
<dbReference type="KEGG" id="ccah:DWG20_01745"/>
<evidence type="ECO:0000256" key="7">
    <source>
        <dbReference type="SAM" id="SignalP"/>
    </source>
</evidence>
<keyword evidence="3 5" id="KW-0378">Hydrolase</keyword>
<protein>
    <submittedName>
        <fullName evidence="9">S41 family peptidase</fullName>
    </submittedName>
</protein>
<dbReference type="NCBIfam" id="TIGR00225">
    <property type="entry name" value="prc"/>
    <property type="match status" value="1"/>
</dbReference>
<gene>
    <name evidence="9" type="ORF">DWG20_01745</name>
</gene>
<dbReference type="OrthoDB" id="9812068at2"/>
<evidence type="ECO:0000256" key="5">
    <source>
        <dbReference type="RuleBase" id="RU004404"/>
    </source>
</evidence>
<dbReference type="Gene3D" id="3.90.226.10">
    <property type="entry name" value="2-enoyl-CoA Hydratase, Chain A, domain 1"/>
    <property type="match status" value="1"/>
</dbReference>
<reference evidence="9 10" key="1">
    <citation type="submission" date="2018-07" db="EMBL/GenBank/DDBJ databases">
        <title>Crenobacter cavernae sp. nov., isolated from a karst cave.</title>
        <authorList>
            <person name="Zhu H."/>
        </authorList>
    </citation>
    <scope>NUCLEOTIDE SEQUENCE [LARGE SCALE GENOMIC DNA]</scope>
    <source>
        <strain evidence="9 10">K1W11S-77</strain>
    </source>
</reference>
<dbReference type="SUPFAM" id="SSF50156">
    <property type="entry name" value="PDZ domain-like"/>
    <property type="match status" value="1"/>
</dbReference>
<keyword evidence="4 5" id="KW-0720">Serine protease</keyword>
<keyword evidence="7" id="KW-0732">Signal</keyword>
<dbReference type="SUPFAM" id="SSF52096">
    <property type="entry name" value="ClpP/crotonase"/>
    <property type="match status" value="1"/>
</dbReference>
<feature type="region of interest" description="Disordered" evidence="6">
    <location>
        <begin position="396"/>
        <end position="447"/>
    </location>
</feature>
<dbReference type="SMART" id="SM00245">
    <property type="entry name" value="TSPc"/>
    <property type="match status" value="1"/>
</dbReference>
<sequence>MKKIALITAGALAGGALTISLQALADKDTLGPLPLNELRTFAEVFGRIKQEYVEPVEDKKLINEAIKGMISGLDPHSDYLDPEAFKELKEGTQGEFGGLGIEIGAEDGAVKVIAPIEDTPAQKAGIQSGDLIVKIDETPVRGLSLSDAVKKMRGKPGTKVTLTIARKQETKPLVFTLTRAVIKTKSVKYKMLEPDFGYIRITQFQEHTTENLAQAIETLYRDNKQSLKGLVLDLRDDPGGLLNGAVGVSSVFLPKGSLVVYTEGRVEDAKMRLTAIPQSYLRGGEKDPLTQLPADIKSLPLVVLVNTGSASASEIVAGALQDHKRAVLVGTQTFGKGSVQSILPLGNAGGIKLTTARYFTPSGRSIQAKGITPDVIVEDGKLTAADNALRVREADLENHLDNPNGEDKAPARPVRRIEPPKEDKNKDDKSDVNPRDPNPKTDFQLGQALNILKVQQILSKKTN</sequence>
<name>A0A345YA33_9NEIS</name>
<feature type="chain" id="PRO_5016666548" evidence="7">
    <location>
        <begin position="26"/>
        <end position="463"/>
    </location>
</feature>
<feature type="signal peptide" evidence="7">
    <location>
        <begin position="1"/>
        <end position="25"/>
    </location>
</feature>
<dbReference type="Proteomes" id="UP000254537">
    <property type="component" value="Chromosome"/>
</dbReference>
<dbReference type="CDD" id="cd07560">
    <property type="entry name" value="Peptidase_S41_CPP"/>
    <property type="match status" value="1"/>
</dbReference>
<evidence type="ECO:0000259" key="8">
    <source>
        <dbReference type="PROSITE" id="PS50106"/>
    </source>
</evidence>
<dbReference type="PANTHER" id="PTHR32060">
    <property type="entry name" value="TAIL-SPECIFIC PROTEASE"/>
    <property type="match status" value="1"/>
</dbReference>
<dbReference type="Pfam" id="PF03572">
    <property type="entry name" value="Peptidase_S41"/>
    <property type="match status" value="1"/>
</dbReference>
<dbReference type="Pfam" id="PF13180">
    <property type="entry name" value="PDZ_2"/>
    <property type="match status" value="1"/>
</dbReference>
<dbReference type="InterPro" id="IPR055210">
    <property type="entry name" value="CtpA/B_N"/>
</dbReference>
<evidence type="ECO:0000313" key="9">
    <source>
        <dbReference type="EMBL" id="AXK40785.1"/>
    </source>
</evidence>
<evidence type="ECO:0000256" key="6">
    <source>
        <dbReference type="SAM" id="MobiDB-lite"/>
    </source>
</evidence>
<dbReference type="PANTHER" id="PTHR32060:SF30">
    <property type="entry name" value="CARBOXY-TERMINAL PROCESSING PROTEASE CTPA"/>
    <property type="match status" value="1"/>
</dbReference>
<dbReference type="Gene3D" id="2.30.42.10">
    <property type="match status" value="1"/>
</dbReference>
<dbReference type="GO" id="GO:0006508">
    <property type="term" value="P:proteolysis"/>
    <property type="evidence" value="ECO:0007669"/>
    <property type="project" value="UniProtKB-KW"/>
</dbReference>
<dbReference type="InterPro" id="IPR004447">
    <property type="entry name" value="Peptidase_S41A"/>
</dbReference>
<dbReference type="FunFam" id="2.30.42.10:FF:000063">
    <property type="entry name" value="Peptidase, S41 family"/>
    <property type="match status" value="1"/>
</dbReference>
<evidence type="ECO:0000256" key="2">
    <source>
        <dbReference type="ARBA" id="ARBA00022670"/>
    </source>
</evidence>
<evidence type="ECO:0000313" key="10">
    <source>
        <dbReference type="Proteomes" id="UP000254537"/>
    </source>
</evidence>
<dbReference type="InterPro" id="IPR029045">
    <property type="entry name" value="ClpP/crotonase-like_dom_sf"/>
</dbReference>
<dbReference type="AlphaFoldDB" id="A0A345YA33"/>
<dbReference type="InterPro" id="IPR036034">
    <property type="entry name" value="PDZ_sf"/>
</dbReference>
<keyword evidence="2 5" id="KW-0645">Protease</keyword>
<dbReference type="Pfam" id="PF22694">
    <property type="entry name" value="CtpB_N-like"/>
    <property type="match status" value="1"/>
</dbReference>
<organism evidence="9 10">
    <name type="scientific">Crenobacter cavernae</name>
    <dbReference type="NCBI Taxonomy" id="2290923"/>
    <lineage>
        <taxon>Bacteria</taxon>
        <taxon>Pseudomonadati</taxon>
        <taxon>Pseudomonadota</taxon>
        <taxon>Betaproteobacteria</taxon>
        <taxon>Neisseriales</taxon>
        <taxon>Neisseriaceae</taxon>
        <taxon>Crenobacter</taxon>
    </lineage>
</organism>
<dbReference type="GO" id="GO:0007165">
    <property type="term" value="P:signal transduction"/>
    <property type="evidence" value="ECO:0007669"/>
    <property type="project" value="TreeGrafter"/>
</dbReference>
<proteinExistence type="inferred from homology"/>
<dbReference type="GO" id="GO:0030288">
    <property type="term" value="C:outer membrane-bounded periplasmic space"/>
    <property type="evidence" value="ECO:0007669"/>
    <property type="project" value="TreeGrafter"/>
</dbReference>
<dbReference type="SMART" id="SM00228">
    <property type="entry name" value="PDZ"/>
    <property type="match status" value="1"/>
</dbReference>
<dbReference type="InterPro" id="IPR001478">
    <property type="entry name" value="PDZ"/>
</dbReference>
<feature type="compositionally biased region" description="Basic and acidic residues" evidence="6">
    <location>
        <begin position="396"/>
        <end position="439"/>
    </location>
</feature>
<feature type="domain" description="PDZ" evidence="8">
    <location>
        <begin position="85"/>
        <end position="153"/>
    </location>
</feature>
<dbReference type="EMBL" id="CP031337">
    <property type="protein sequence ID" value="AXK40785.1"/>
    <property type="molecule type" value="Genomic_DNA"/>
</dbReference>
<evidence type="ECO:0000256" key="3">
    <source>
        <dbReference type="ARBA" id="ARBA00022801"/>
    </source>
</evidence>
<evidence type="ECO:0000256" key="4">
    <source>
        <dbReference type="ARBA" id="ARBA00022825"/>
    </source>
</evidence>
<comment type="similarity">
    <text evidence="1 5">Belongs to the peptidase S41A family.</text>
</comment>
<dbReference type="CDD" id="cd06782">
    <property type="entry name" value="cpPDZ_CPP-like"/>
    <property type="match status" value="1"/>
</dbReference>
<dbReference type="InterPro" id="IPR005151">
    <property type="entry name" value="Tail-specific_protease"/>
</dbReference>